<evidence type="ECO:0000313" key="3">
    <source>
        <dbReference type="Proteomes" id="UP000053593"/>
    </source>
</evidence>
<proteinExistence type="predicted"/>
<sequence>MHDIPINENPTHSPRSTLLSQSPTLNQSSEELTNLVTPFPPRERSIQWLNATNQGIMELADEIQNQLQQIGIWSLQEHTPTGWIRLLRRILQGDNEGIVVEALPRLQNQANLAVMRSLEQCTQVPEFDTVISDSRIPSLYPSPFQPPQGNQQHRESKQFRLLTNC</sequence>
<keyword evidence="3" id="KW-1185">Reference proteome</keyword>
<dbReference type="EMBL" id="KN834774">
    <property type="protein sequence ID" value="KIK60555.1"/>
    <property type="molecule type" value="Genomic_DNA"/>
</dbReference>
<name>A0A0D0BA54_9AGAR</name>
<feature type="compositionally biased region" description="Polar residues" evidence="1">
    <location>
        <begin position="8"/>
        <end position="27"/>
    </location>
</feature>
<accession>A0A0D0BA54</accession>
<evidence type="ECO:0000256" key="1">
    <source>
        <dbReference type="SAM" id="MobiDB-lite"/>
    </source>
</evidence>
<dbReference type="AlphaFoldDB" id="A0A0D0BA54"/>
<reference evidence="2 3" key="1">
    <citation type="submission" date="2014-04" db="EMBL/GenBank/DDBJ databases">
        <title>Evolutionary Origins and Diversification of the Mycorrhizal Mutualists.</title>
        <authorList>
            <consortium name="DOE Joint Genome Institute"/>
            <consortium name="Mycorrhizal Genomics Consortium"/>
            <person name="Kohler A."/>
            <person name="Kuo A."/>
            <person name="Nagy L.G."/>
            <person name="Floudas D."/>
            <person name="Copeland A."/>
            <person name="Barry K.W."/>
            <person name="Cichocki N."/>
            <person name="Veneault-Fourrey C."/>
            <person name="LaButti K."/>
            <person name="Lindquist E.A."/>
            <person name="Lipzen A."/>
            <person name="Lundell T."/>
            <person name="Morin E."/>
            <person name="Murat C."/>
            <person name="Riley R."/>
            <person name="Ohm R."/>
            <person name="Sun H."/>
            <person name="Tunlid A."/>
            <person name="Henrissat B."/>
            <person name="Grigoriev I.V."/>
            <person name="Hibbett D.S."/>
            <person name="Martin F."/>
        </authorList>
    </citation>
    <scope>NUCLEOTIDE SEQUENCE [LARGE SCALE GENOMIC DNA]</scope>
    <source>
        <strain evidence="2 3">FD-317 M1</strain>
    </source>
</reference>
<gene>
    <name evidence="2" type="ORF">GYMLUDRAFT_59344</name>
</gene>
<dbReference type="Proteomes" id="UP000053593">
    <property type="component" value="Unassembled WGS sequence"/>
</dbReference>
<evidence type="ECO:0000313" key="2">
    <source>
        <dbReference type="EMBL" id="KIK60555.1"/>
    </source>
</evidence>
<dbReference type="HOGENOM" id="CLU_1610942_0_0_1"/>
<feature type="region of interest" description="Disordered" evidence="1">
    <location>
        <begin position="1"/>
        <end position="27"/>
    </location>
</feature>
<organism evidence="2 3">
    <name type="scientific">Collybiopsis luxurians FD-317 M1</name>
    <dbReference type="NCBI Taxonomy" id="944289"/>
    <lineage>
        <taxon>Eukaryota</taxon>
        <taxon>Fungi</taxon>
        <taxon>Dikarya</taxon>
        <taxon>Basidiomycota</taxon>
        <taxon>Agaricomycotina</taxon>
        <taxon>Agaricomycetes</taxon>
        <taxon>Agaricomycetidae</taxon>
        <taxon>Agaricales</taxon>
        <taxon>Marasmiineae</taxon>
        <taxon>Omphalotaceae</taxon>
        <taxon>Collybiopsis</taxon>
        <taxon>Collybiopsis luxurians</taxon>
    </lineage>
</organism>
<protein>
    <submittedName>
        <fullName evidence="2">Uncharacterized protein</fullName>
    </submittedName>
</protein>